<evidence type="ECO:0000313" key="2">
    <source>
        <dbReference type="Proteomes" id="UP000789570"/>
    </source>
</evidence>
<protein>
    <submittedName>
        <fullName evidence="1">2425_t:CDS:1</fullName>
    </submittedName>
</protein>
<feature type="non-terminal residue" evidence="1">
    <location>
        <position position="241"/>
    </location>
</feature>
<name>A0A9N9IVY3_9GLOM</name>
<proteinExistence type="predicted"/>
<reference evidence="1" key="1">
    <citation type="submission" date="2021-06" db="EMBL/GenBank/DDBJ databases">
        <authorList>
            <person name="Kallberg Y."/>
            <person name="Tangrot J."/>
            <person name="Rosling A."/>
        </authorList>
    </citation>
    <scope>NUCLEOTIDE SEQUENCE</scope>
    <source>
        <strain evidence="1">UK204</strain>
    </source>
</reference>
<keyword evidence="2" id="KW-1185">Reference proteome</keyword>
<dbReference type="EMBL" id="CAJVPQ010019083">
    <property type="protein sequence ID" value="CAG8753132.1"/>
    <property type="molecule type" value="Genomic_DNA"/>
</dbReference>
<organism evidence="1 2">
    <name type="scientific">Funneliformis caledonium</name>
    <dbReference type="NCBI Taxonomy" id="1117310"/>
    <lineage>
        <taxon>Eukaryota</taxon>
        <taxon>Fungi</taxon>
        <taxon>Fungi incertae sedis</taxon>
        <taxon>Mucoromycota</taxon>
        <taxon>Glomeromycotina</taxon>
        <taxon>Glomeromycetes</taxon>
        <taxon>Glomerales</taxon>
        <taxon>Glomeraceae</taxon>
        <taxon>Funneliformis</taxon>
    </lineage>
</organism>
<dbReference type="Proteomes" id="UP000789570">
    <property type="component" value="Unassembled WGS sequence"/>
</dbReference>
<accession>A0A9N9IVY3</accession>
<evidence type="ECO:0000313" key="1">
    <source>
        <dbReference type="EMBL" id="CAG8753132.1"/>
    </source>
</evidence>
<dbReference type="AlphaFoldDB" id="A0A9N9IVY3"/>
<dbReference type="Gene3D" id="2.80.10.50">
    <property type="match status" value="1"/>
</dbReference>
<dbReference type="OrthoDB" id="2334726at2759"/>
<gene>
    <name evidence="1" type="ORF">FCALED_LOCUS16429</name>
</gene>
<sequence>FEKLRKALKEDIFFMVFKNTNKIKLRLLKFILDREGGESSKFITKFRRLCRDAEINLQEQKNYLYLSLVFVNDLFDLDALWKITFTSGKELDPYIDTTIYLRHNNSGNFLGIPNYNQKLQFVSNNYKSPVTEHLEVNCGLFKYGNTIWKLNNCDSKLENYQGYLKSNDIINLGNTDCNNQQVFLRSHDFQFTINNDTFQEVACHNERLGGNDEWSIEPIKQYKLYMLLTTKLNIRIFLDKM</sequence>
<comment type="caution">
    <text evidence="1">The sequence shown here is derived from an EMBL/GenBank/DDBJ whole genome shotgun (WGS) entry which is preliminary data.</text>
</comment>
<feature type="non-terminal residue" evidence="1">
    <location>
        <position position="1"/>
    </location>
</feature>